<accession>A0A0A1UPY4</accession>
<keyword evidence="3" id="KW-0843">Virulence</keyword>
<dbReference type="SMR" id="A0A0A1UPY4"/>
<keyword evidence="2 5" id="KW-0732">Signal</keyword>
<evidence type="ECO:0000313" key="7">
    <source>
        <dbReference type="Proteomes" id="UP000030151"/>
    </source>
</evidence>
<name>A0A0A1UPY4_9HYPO</name>
<dbReference type="Pfam" id="PF01375">
    <property type="entry name" value="Enterotoxin_a"/>
    <property type="match status" value="1"/>
</dbReference>
<dbReference type="HOGENOM" id="CLU_381760_0_0_1"/>
<dbReference type="Gene3D" id="3.90.210.10">
    <property type="entry name" value="Heat-Labile Enterotoxin, subunit A"/>
    <property type="match status" value="1"/>
</dbReference>
<gene>
    <name evidence="6" type="ORF">X797_009644</name>
</gene>
<evidence type="ECO:0000256" key="5">
    <source>
        <dbReference type="SAM" id="SignalP"/>
    </source>
</evidence>
<keyword evidence="1" id="KW-0800">Toxin</keyword>
<dbReference type="GO" id="GO:0090729">
    <property type="term" value="F:toxin activity"/>
    <property type="evidence" value="ECO:0007669"/>
    <property type="project" value="UniProtKB-KW"/>
</dbReference>
<protein>
    <submittedName>
        <fullName evidence="6">Heat-labile enterotoxin alpha chain</fullName>
    </submittedName>
</protein>
<comment type="caution">
    <text evidence="6">The sequence shown here is derived from an EMBL/GenBank/DDBJ whole genome shotgun (WGS) entry which is preliminary data.</text>
</comment>
<proteinExistence type="predicted"/>
<evidence type="ECO:0000256" key="4">
    <source>
        <dbReference type="ARBA" id="ARBA00023157"/>
    </source>
</evidence>
<evidence type="ECO:0000256" key="1">
    <source>
        <dbReference type="ARBA" id="ARBA00022656"/>
    </source>
</evidence>
<organism evidence="6 7">
    <name type="scientific">Metarhizium robertsii</name>
    <dbReference type="NCBI Taxonomy" id="568076"/>
    <lineage>
        <taxon>Eukaryota</taxon>
        <taxon>Fungi</taxon>
        <taxon>Dikarya</taxon>
        <taxon>Ascomycota</taxon>
        <taxon>Pezizomycotina</taxon>
        <taxon>Sordariomycetes</taxon>
        <taxon>Hypocreomycetidae</taxon>
        <taxon>Hypocreales</taxon>
        <taxon>Clavicipitaceae</taxon>
        <taxon>Metarhizium</taxon>
    </lineage>
</organism>
<dbReference type="eggNOG" id="ENOG502R8DY">
    <property type="taxonomic scope" value="Eukaryota"/>
</dbReference>
<dbReference type="EMBL" id="JELW01000039">
    <property type="protein sequence ID" value="EXU97194.1"/>
    <property type="molecule type" value="Genomic_DNA"/>
</dbReference>
<sequence length="725" mass="80328">MPWLPWSPLGCVAAFFAVLDVCQAHNPKDNPEYYVFRGDGRDPDEIREAGGFVPDPDAAIYTNPTTFSLDNHVNGRTGSSAYVSTSAEFGQAARNFAGPGNYVYRIHVTPNMIDVNAALTRGHPYPRQEEASALGGIPWTAVEGWLRLEEDREFPDDYDFLNDDSAARLTGRYVAEFADQFEPNRAYDDRGLGGPARLTGSDPQVALLAAQPPDEARLINAATTFMNNHALAIGWTEGQAFPYAPPTPPLSTEPVALPEADVASIPEAEREDLAEGRFDNLQCPALALTLGVTLLQPKGPNSKRYVLKSRDDKKEQCEQLRDIVSRLTSRKKQTRPAGKKTTVDLCGNGPLNPPCTTVEAFDDKCVAIPQGYQNTLSGVKAHEATSICRFYLEPDCKGRYFEADGQVVDLSTARPEFNDKVTSLVCETPKPHPALKRWQWTSRSHYRYCTRLDKVSLDFQLANNAGSGTYDKIKLAIDDAGQKVHVITEGPSADYKVSQDFNLRDMFGMDTVALSQIKRIRLLDELTDRTFGGDAWDLLGLKLRARCAGSGINIAMEKFSNLNKELQAHPTEPGRFQYNRDWEVWADDVKPQDWVAKPLCSHFQRMSVNLHVADANWAGTNNDLYAKVGEGSFLIARHPSRREVFTTDIEIDKAYKTKHVPVTNVASVGIESKGGHDAALPEMVTVYGVCSTTSTLLSVKQEITDWLYDGQTMTIKLPPENWVKA</sequence>
<dbReference type="InterPro" id="IPR001144">
    <property type="entry name" value="Enterotoxin_A"/>
</dbReference>
<evidence type="ECO:0000313" key="6">
    <source>
        <dbReference type="EMBL" id="EXU97194.1"/>
    </source>
</evidence>
<dbReference type="Proteomes" id="UP000030151">
    <property type="component" value="Unassembled WGS sequence"/>
</dbReference>
<dbReference type="SUPFAM" id="SSF56399">
    <property type="entry name" value="ADP-ribosylation"/>
    <property type="match status" value="1"/>
</dbReference>
<feature type="signal peptide" evidence="5">
    <location>
        <begin position="1"/>
        <end position="24"/>
    </location>
</feature>
<evidence type="ECO:0000256" key="3">
    <source>
        <dbReference type="ARBA" id="ARBA00023026"/>
    </source>
</evidence>
<dbReference type="AlphaFoldDB" id="A0A0A1UPY4"/>
<keyword evidence="4" id="KW-1015">Disulfide bond</keyword>
<evidence type="ECO:0000256" key="2">
    <source>
        <dbReference type="ARBA" id="ARBA00022729"/>
    </source>
</evidence>
<feature type="chain" id="PRO_5001991833" evidence="5">
    <location>
        <begin position="25"/>
        <end position="725"/>
    </location>
</feature>
<reference evidence="6 7" key="1">
    <citation type="submission" date="2014-02" db="EMBL/GenBank/DDBJ databases">
        <title>The genome sequence of the entomopathogenic fungus Metarhizium robertsii ARSEF 2575.</title>
        <authorList>
            <person name="Giuliano Garisto Donzelli B."/>
            <person name="Roe B.A."/>
            <person name="Macmil S.L."/>
            <person name="Krasnoff S.B."/>
            <person name="Gibson D.M."/>
        </authorList>
    </citation>
    <scope>NUCLEOTIDE SEQUENCE [LARGE SCALE GENOMIC DNA]</scope>
    <source>
        <strain evidence="6 7">ARSEF 2575</strain>
    </source>
</reference>